<dbReference type="Proteomes" id="UP000886741">
    <property type="component" value="Unassembled WGS sequence"/>
</dbReference>
<dbReference type="EMBL" id="DVJJ01000135">
    <property type="protein sequence ID" value="HIS65471.1"/>
    <property type="molecule type" value="Genomic_DNA"/>
</dbReference>
<gene>
    <name evidence="1" type="ORF">IAA83_08905</name>
</gene>
<comment type="caution">
    <text evidence="1">The sequence shown here is derived from an EMBL/GenBank/DDBJ whole genome shotgun (WGS) entry which is preliminary data.</text>
</comment>
<name>A0A9D1FB93_9FIRM</name>
<reference evidence="1" key="1">
    <citation type="submission" date="2020-10" db="EMBL/GenBank/DDBJ databases">
        <authorList>
            <person name="Gilroy R."/>
        </authorList>
    </citation>
    <scope>NUCLEOTIDE SEQUENCE</scope>
    <source>
        <strain evidence="1">ChiBcec16-1751</strain>
    </source>
</reference>
<protein>
    <submittedName>
        <fullName evidence="1">Uncharacterized protein</fullName>
    </submittedName>
</protein>
<reference evidence="1" key="2">
    <citation type="journal article" date="2021" name="PeerJ">
        <title>Extensive microbial diversity within the chicken gut microbiome revealed by metagenomics and culture.</title>
        <authorList>
            <person name="Gilroy R."/>
            <person name="Ravi A."/>
            <person name="Getino M."/>
            <person name="Pursley I."/>
            <person name="Horton D.L."/>
            <person name="Alikhan N.F."/>
            <person name="Baker D."/>
            <person name="Gharbi K."/>
            <person name="Hall N."/>
            <person name="Watson M."/>
            <person name="Adriaenssens E.M."/>
            <person name="Foster-Nyarko E."/>
            <person name="Jarju S."/>
            <person name="Secka A."/>
            <person name="Antonio M."/>
            <person name="Oren A."/>
            <person name="Chaudhuri R.R."/>
            <person name="La Ragione R."/>
            <person name="Hildebrand F."/>
            <person name="Pallen M.J."/>
        </authorList>
    </citation>
    <scope>NUCLEOTIDE SEQUENCE</scope>
    <source>
        <strain evidence="1">ChiBcec16-1751</strain>
    </source>
</reference>
<accession>A0A9D1FB93</accession>
<organism evidence="1 2">
    <name type="scientific">Candidatus Avoscillospira avistercoris</name>
    <dbReference type="NCBI Taxonomy" id="2840707"/>
    <lineage>
        <taxon>Bacteria</taxon>
        <taxon>Bacillati</taxon>
        <taxon>Bacillota</taxon>
        <taxon>Clostridia</taxon>
        <taxon>Eubacteriales</taxon>
        <taxon>Oscillospiraceae</taxon>
        <taxon>Oscillospiraceae incertae sedis</taxon>
        <taxon>Candidatus Avoscillospira</taxon>
    </lineage>
</organism>
<evidence type="ECO:0000313" key="1">
    <source>
        <dbReference type="EMBL" id="HIS65471.1"/>
    </source>
</evidence>
<proteinExistence type="predicted"/>
<evidence type="ECO:0000313" key="2">
    <source>
        <dbReference type="Proteomes" id="UP000886741"/>
    </source>
</evidence>
<sequence>MNQAIVSHPDGVHFSVEPLKPDTVSVAADLCDRCVGKNLYPTEYLREICGRPEHFFFLLRTPEGKAAGYYYFQLTDLDGMAAFTKLDRQSLSGLCPADAVVANLRSIGILEDFRGGTLSLDLVGYFLNLLQTKLHADLAFCVCWKPQGRIPVNRSLDVFHFRHLTDVERFWEAVPDLECPCCDGPCQCAAAIYYLLLGGGNRV</sequence>
<dbReference type="AlphaFoldDB" id="A0A9D1FB93"/>